<keyword evidence="1" id="KW-0812">Transmembrane</keyword>
<evidence type="ECO:0000256" key="1">
    <source>
        <dbReference type="SAM" id="Phobius"/>
    </source>
</evidence>
<evidence type="ECO:0000313" key="2">
    <source>
        <dbReference type="EMBL" id="QMT41493.1"/>
    </source>
</evidence>
<name>A0A7D7T5X0_9NEIS</name>
<dbReference type="Proteomes" id="UP000514752">
    <property type="component" value="Chromosome"/>
</dbReference>
<dbReference type="EMBL" id="CP059567">
    <property type="protein sequence ID" value="QMT41493.1"/>
    <property type="molecule type" value="Genomic_DNA"/>
</dbReference>
<reference evidence="2 3" key="1">
    <citation type="submission" date="2020-07" db="EMBL/GenBank/DDBJ databases">
        <title>Genomic diversity of species in the Neisseriaceae family.</title>
        <authorList>
            <person name="Vincent A.T."/>
            <person name="Bernet E."/>
            <person name="Veyrier F.J."/>
        </authorList>
    </citation>
    <scope>NUCLEOTIDE SEQUENCE [LARGE SCALE GENOMIC DNA]</scope>
    <source>
        <strain evidence="2 3">DSM 22244</strain>
    </source>
</reference>
<keyword evidence="1" id="KW-0472">Membrane</keyword>
<feature type="transmembrane region" description="Helical" evidence="1">
    <location>
        <begin position="55"/>
        <end position="76"/>
    </location>
</feature>
<dbReference type="RefSeq" id="WP_182123013.1">
    <property type="nucleotide sequence ID" value="NZ_CP059567.1"/>
</dbReference>
<gene>
    <name evidence="2" type="ORF">H3L94_05585</name>
</gene>
<organism evidence="2 3">
    <name type="scientific">Neisseria shayeganii</name>
    <dbReference type="NCBI Taxonomy" id="607712"/>
    <lineage>
        <taxon>Bacteria</taxon>
        <taxon>Pseudomonadati</taxon>
        <taxon>Pseudomonadota</taxon>
        <taxon>Betaproteobacteria</taxon>
        <taxon>Neisseriales</taxon>
        <taxon>Neisseriaceae</taxon>
        <taxon>Neisseria</taxon>
    </lineage>
</organism>
<proteinExistence type="predicted"/>
<feature type="transmembrane region" description="Helical" evidence="1">
    <location>
        <begin position="24"/>
        <end position="49"/>
    </location>
</feature>
<evidence type="ECO:0000313" key="3">
    <source>
        <dbReference type="Proteomes" id="UP000514752"/>
    </source>
</evidence>
<keyword evidence="1" id="KW-1133">Transmembrane helix</keyword>
<sequence>MILFSPMWQHEIERLGWRRCSPAGYVLLNVSDGLSWLALILWIAGLAWFDWPWGWPAWLVWMLGRACYGVSMWLWLRRRFVYDAQTLSVSWQNQSGELCRYSWAEHLRDEGAS</sequence>
<dbReference type="AlphaFoldDB" id="A0A7D7T5X0"/>
<protein>
    <submittedName>
        <fullName evidence="2">Uncharacterized protein</fullName>
    </submittedName>
</protein>
<dbReference type="KEGG" id="nsg:H3L94_05585"/>
<accession>A0A7D7T5X0</accession>